<name>U1YDH4_ANEAE</name>
<dbReference type="AlphaFoldDB" id="U1YDH4"/>
<dbReference type="Proteomes" id="UP000016511">
    <property type="component" value="Unassembled WGS sequence"/>
</dbReference>
<organism evidence="1 2">
    <name type="scientific">Aneurinibacillus aneurinilyticus ATCC 12856</name>
    <dbReference type="NCBI Taxonomy" id="649747"/>
    <lineage>
        <taxon>Bacteria</taxon>
        <taxon>Bacillati</taxon>
        <taxon>Bacillota</taxon>
        <taxon>Bacilli</taxon>
        <taxon>Bacillales</taxon>
        <taxon>Paenibacillaceae</taxon>
        <taxon>Aneurinibacillus group</taxon>
        <taxon>Aneurinibacillus</taxon>
    </lineage>
</organism>
<comment type="caution">
    <text evidence="1">The sequence shown here is derived from an EMBL/GenBank/DDBJ whole genome shotgun (WGS) entry which is preliminary data.</text>
</comment>
<evidence type="ECO:0000313" key="2">
    <source>
        <dbReference type="Proteomes" id="UP000016511"/>
    </source>
</evidence>
<dbReference type="HOGENOM" id="CLU_2140659_0_0_9"/>
<accession>U1YDH4</accession>
<proteinExistence type="predicted"/>
<dbReference type="EMBL" id="AWSJ01000119">
    <property type="protein sequence ID" value="ERI10147.1"/>
    <property type="molecule type" value="Genomic_DNA"/>
</dbReference>
<keyword evidence="2" id="KW-1185">Reference proteome</keyword>
<sequence>MRDRGIRIIVAINNTLRIAKTEEIGGSRLIKISEAAKLSAAPKIAASPSKLLCKLTEVIPGPIRILSPIKPIMMLNRFFIFSFSSGTKSLTRIMVKIGVVPIRIAEILLIIR</sequence>
<gene>
    <name evidence="1" type="ORF">HMPREF0083_01761</name>
</gene>
<protein>
    <submittedName>
        <fullName evidence="1">Uncharacterized protein</fullName>
    </submittedName>
</protein>
<reference evidence="1 2" key="1">
    <citation type="submission" date="2013-08" db="EMBL/GenBank/DDBJ databases">
        <authorList>
            <person name="Weinstock G."/>
            <person name="Sodergren E."/>
            <person name="Wylie T."/>
            <person name="Fulton L."/>
            <person name="Fulton R."/>
            <person name="Fronick C."/>
            <person name="O'Laughlin M."/>
            <person name="Godfrey J."/>
            <person name="Miner T."/>
            <person name="Herter B."/>
            <person name="Appelbaum E."/>
            <person name="Cordes M."/>
            <person name="Lek S."/>
            <person name="Wollam A."/>
            <person name="Pepin K.H."/>
            <person name="Palsikar V.B."/>
            <person name="Mitreva M."/>
            <person name="Wilson R.K."/>
        </authorList>
    </citation>
    <scope>NUCLEOTIDE SEQUENCE [LARGE SCALE GENOMIC DNA]</scope>
    <source>
        <strain evidence="1 2">ATCC 12856</strain>
    </source>
</reference>
<evidence type="ECO:0000313" key="1">
    <source>
        <dbReference type="EMBL" id="ERI10147.1"/>
    </source>
</evidence>
<dbReference type="STRING" id="649747.HMPREF0083_01761"/>